<reference evidence="2" key="1">
    <citation type="journal article" date="2019" name="Int. J. Syst. Evol. Microbiol.">
        <title>The Global Catalogue of Microorganisms (GCM) 10K type strain sequencing project: providing services to taxonomists for standard genome sequencing and annotation.</title>
        <authorList>
            <consortium name="The Broad Institute Genomics Platform"/>
            <consortium name="The Broad Institute Genome Sequencing Center for Infectious Disease"/>
            <person name="Wu L."/>
            <person name="Ma J."/>
        </authorList>
    </citation>
    <scope>NUCLEOTIDE SEQUENCE [LARGE SCALE GENOMIC DNA]</scope>
    <source>
        <strain evidence="2">KCTC 42739</strain>
    </source>
</reference>
<accession>A0ABV7T0X2</accession>
<organism evidence="1 2">
    <name type="scientific">Sphingomonas hylomeconis</name>
    <dbReference type="NCBI Taxonomy" id="1395958"/>
    <lineage>
        <taxon>Bacteria</taxon>
        <taxon>Pseudomonadati</taxon>
        <taxon>Pseudomonadota</taxon>
        <taxon>Alphaproteobacteria</taxon>
        <taxon>Sphingomonadales</taxon>
        <taxon>Sphingomonadaceae</taxon>
        <taxon>Sphingomonas</taxon>
    </lineage>
</organism>
<dbReference type="Proteomes" id="UP001595713">
    <property type="component" value="Unassembled WGS sequence"/>
</dbReference>
<dbReference type="EMBL" id="JBHRXP010000011">
    <property type="protein sequence ID" value="MFC3582187.1"/>
    <property type="molecule type" value="Genomic_DNA"/>
</dbReference>
<keyword evidence="2" id="KW-1185">Reference proteome</keyword>
<evidence type="ECO:0000313" key="1">
    <source>
        <dbReference type="EMBL" id="MFC3582187.1"/>
    </source>
</evidence>
<name>A0ABV7T0X2_9SPHN</name>
<evidence type="ECO:0000313" key="2">
    <source>
        <dbReference type="Proteomes" id="UP001595713"/>
    </source>
</evidence>
<sequence length="108" mass="12020">MIQEDANPFRQCFRSPNINGVEGLRRRQKYAGQQLYQSTFGEVCADREACKPRRGHACERESSDIGQAAPKRSFVHVGEPGAERPLNVESGDYAFALAIAVSWRSFSG</sequence>
<gene>
    <name evidence="1" type="ORF">ACFONA_18605</name>
</gene>
<proteinExistence type="predicted"/>
<dbReference type="RefSeq" id="WP_261295849.1">
    <property type="nucleotide sequence ID" value="NZ_JANQBK010000020.1"/>
</dbReference>
<comment type="caution">
    <text evidence="1">The sequence shown here is derived from an EMBL/GenBank/DDBJ whole genome shotgun (WGS) entry which is preliminary data.</text>
</comment>
<protein>
    <submittedName>
        <fullName evidence="1">Uncharacterized protein</fullName>
    </submittedName>
</protein>